<name>A0ABY5GB85_9GAMM</name>
<keyword evidence="1" id="KW-0732">Signal</keyword>
<dbReference type="InterPro" id="IPR051829">
    <property type="entry name" value="Multiheme_Cytochr_ET"/>
</dbReference>
<gene>
    <name evidence="5" type="ORF">NNL38_08585</name>
</gene>
<evidence type="ECO:0000256" key="2">
    <source>
        <dbReference type="SAM" id="MobiDB-lite"/>
    </source>
</evidence>
<keyword evidence="6" id="KW-1185">Reference proteome</keyword>
<accession>A0ABY5GB85</accession>
<dbReference type="PANTHER" id="PTHR35038">
    <property type="entry name" value="DISSIMILATORY SULFITE REDUCTASE SIRA"/>
    <property type="match status" value="1"/>
</dbReference>
<feature type="compositionally biased region" description="Polar residues" evidence="2">
    <location>
        <begin position="491"/>
        <end position="508"/>
    </location>
</feature>
<feature type="region of interest" description="Disordered" evidence="2">
    <location>
        <begin position="488"/>
        <end position="508"/>
    </location>
</feature>
<reference evidence="5" key="1">
    <citation type="submission" date="2022-07" db="EMBL/GenBank/DDBJ databases">
        <title>Genome sequencing of Photobacterium atrarenae GJH2-4.</title>
        <authorList>
            <person name="Park S.-J."/>
        </authorList>
    </citation>
    <scope>NUCLEOTIDE SEQUENCE</scope>
    <source>
        <strain evidence="5">GJH2-4</strain>
    </source>
</reference>
<dbReference type="Proteomes" id="UP001057998">
    <property type="component" value="Chromosome 1"/>
</dbReference>
<keyword evidence="3" id="KW-1133">Transmembrane helix</keyword>
<dbReference type="Gene3D" id="1.10.1130.10">
    <property type="entry name" value="Flavocytochrome C3, Chain A"/>
    <property type="match status" value="1"/>
</dbReference>
<evidence type="ECO:0000256" key="3">
    <source>
        <dbReference type="SAM" id="Phobius"/>
    </source>
</evidence>
<proteinExistence type="predicted"/>
<evidence type="ECO:0000256" key="1">
    <source>
        <dbReference type="ARBA" id="ARBA00022729"/>
    </source>
</evidence>
<dbReference type="InterPro" id="IPR036280">
    <property type="entry name" value="Multihaem_cyt_sf"/>
</dbReference>
<keyword evidence="3" id="KW-0812">Transmembrane</keyword>
<feature type="domain" description="Cytochrome c-552/4" evidence="4">
    <location>
        <begin position="98"/>
        <end position="177"/>
    </location>
</feature>
<dbReference type="InterPro" id="IPR023155">
    <property type="entry name" value="Cyt_c-552/4"/>
</dbReference>
<dbReference type="SUPFAM" id="SSF48695">
    <property type="entry name" value="Multiheme cytochromes"/>
    <property type="match status" value="1"/>
</dbReference>
<organism evidence="5 6">
    <name type="scientific">Photobacterium atrarenae</name>
    <dbReference type="NCBI Taxonomy" id="865757"/>
    <lineage>
        <taxon>Bacteria</taxon>
        <taxon>Pseudomonadati</taxon>
        <taxon>Pseudomonadota</taxon>
        <taxon>Gammaproteobacteria</taxon>
        <taxon>Vibrionales</taxon>
        <taxon>Vibrionaceae</taxon>
        <taxon>Photobacterium</taxon>
    </lineage>
</organism>
<evidence type="ECO:0000313" key="6">
    <source>
        <dbReference type="Proteomes" id="UP001057998"/>
    </source>
</evidence>
<dbReference type="Pfam" id="PF13435">
    <property type="entry name" value="Cytochrome_C554"/>
    <property type="match status" value="1"/>
</dbReference>
<dbReference type="RefSeq" id="WP_255387649.1">
    <property type="nucleotide sequence ID" value="NZ_CP101508.1"/>
</dbReference>
<evidence type="ECO:0000259" key="4">
    <source>
        <dbReference type="Pfam" id="PF13435"/>
    </source>
</evidence>
<keyword evidence="3" id="KW-0472">Membrane</keyword>
<evidence type="ECO:0000313" key="5">
    <source>
        <dbReference type="EMBL" id="UTV26438.1"/>
    </source>
</evidence>
<protein>
    <submittedName>
        <fullName evidence="5">Cytochrome c family protein</fullName>
    </submittedName>
</protein>
<sequence>MNNYETTSSWHLLQPYHVFTPNHLRRSHKRIGFTTVIFAFIITLLPAIAKAEPGMQKWLKPHKPESAEAIHQQLPYYPSRASTDRPLKPEMFENPEICQGCHGEIYQQWQRSVMAHSWKDPIYRALFKRASKATDGQVDNFCIACHSPIGMTSMNASAATLEDPDDNLPGVNCEVCHNIRGISGSDNGAYILAPNRDKHIKLGPRHDADSPYHQTEYSDLHTKSEFCSVCHNVSHPFNSTPIERTYDEWQESAYNEQGIQCQDCHMTPGPGQKTNPGKSAIMGKEREHIYSHEFSGGNSTLHQYFDDPIGAELAREMLRSAATMEFIDLPASLVAGELATIRVKVSNVGAGHKLPTGFPEGREVWVDFAVNSGEQAPIYRSGAVVDGHTEPGTRNFKVTLGDKNGDVVDLNVWEVDRILSDTRILPHGYAIVEYTFLVPASIQGPVTLDAKLNYWPFPQKLVDELLGEGKLTVDIVTMTTTSTELRVSTTKSDTSLAKRSAGTTTRKH</sequence>
<dbReference type="EMBL" id="CP101508">
    <property type="protein sequence ID" value="UTV26438.1"/>
    <property type="molecule type" value="Genomic_DNA"/>
</dbReference>
<feature type="transmembrane region" description="Helical" evidence="3">
    <location>
        <begin position="31"/>
        <end position="49"/>
    </location>
</feature>